<gene>
    <name evidence="1" type="ORF">S12H4_38933</name>
</gene>
<dbReference type="EMBL" id="BARW01023484">
    <property type="protein sequence ID" value="GAI96197.1"/>
    <property type="molecule type" value="Genomic_DNA"/>
</dbReference>
<organism evidence="1">
    <name type="scientific">marine sediment metagenome</name>
    <dbReference type="NCBI Taxonomy" id="412755"/>
    <lineage>
        <taxon>unclassified sequences</taxon>
        <taxon>metagenomes</taxon>
        <taxon>ecological metagenomes</taxon>
    </lineage>
</organism>
<accession>X1SSZ5</accession>
<comment type="caution">
    <text evidence="1">The sequence shown here is derived from an EMBL/GenBank/DDBJ whole genome shotgun (WGS) entry which is preliminary data.</text>
</comment>
<reference evidence="1" key="1">
    <citation type="journal article" date="2014" name="Front. Microbiol.">
        <title>High frequency of phylogenetically diverse reductive dehalogenase-homologous genes in deep subseafloor sedimentary metagenomes.</title>
        <authorList>
            <person name="Kawai M."/>
            <person name="Futagami T."/>
            <person name="Toyoda A."/>
            <person name="Takaki Y."/>
            <person name="Nishi S."/>
            <person name="Hori S."/>
            <person name="Arai W."/>
            <person name="Tsubouchi T."/>
            <person name="Morono Y."/>
            <person name="Uchiyama I."/>
            <person name="Ito T."/>
            <person name="Fujiyama A."/>
            <person name="Inagaki F."/>
            <person name="Takami H."/>
        </authorList>
    </citation>
    <scope>NUCLEOTIDE SEQUENCE</scope>
    <source>
        <strain evidence="1">Expedition CK06-06</strain>
    </source>
</reference>
<name>X1SSZ5_9ZZZZ</name>
<feature type="non-terminal residue" evidence="1">
    <location>
        <position position="1"/>
    </location>
</feature>
<sequence>INPGAIAFTFIFLKASYKCRWRYGNVKGGESIEWSLWIE</sequence>
<evidence type="ECO:0000313" key="1">
    <source>
        <dbReference type="EMBL" id="GAI96197.1"/>
    </source>
</evidence>
<proteinExistence type="predicted"/>
<protein>
    <submittedName>
        <fullName evidence="1">Uncharacterized protein</fullName>
    </submittedName>
</protein>
<dbReference type="AlphaFoldDB" id="X1SSZ5"/>